<gene>
    <name evidence="11" type="ORF">UFOPK2656_03082</name>
    <name evidence="12" type="ORF">UFOPK3099_02089</name>
    <name evidence="13" type="ORF">UFOPK3267_03296</name>
    <name evidence="14" type="ORF">UFOPK3651_02437</name>
    <name evidence="15" type="ORF">UFOPK3931_02442</name>
    <name evidence="10" type="ORF">UFOPK4189_03478</name>
</gene>
<dbReference type="SUPFAM" id="SSF51069">
    <property type="entry name" value="Carbonic anhydrase"/>
    <property type="match status" value="1"/>
</dbReference>
<keyword evidence="7" id="KW-0456">Lyase</keyword>
<dbReference type="EMBL" id="CAFBOL010000084">
    <property type="protein sequence ID" value="CAB5004889.1"/>
    <property type="molecule type" value="Genomic_DNA"/>
</dbReference>
<comment type="cofactor">
    <cofactor evidence="1">
        <name>Zn(2+)</name>
        <dbReference type="ChEBI" id="CHEBI:29105"/>
    </cofactor>
</comment>
<dbReference type="GO" id="GO:0008270">
    <property type="term" value="F:zinc ion binding"/>
    <property type="evidence" value="ECO:0007669"/>
    <property type="project" value="InterPro"/>
</dbReference>
<dbReference type="EMBL" id="CAFBIY010000332">
    <property type="protein sequence ID" value="CAB4853758.1"/>
    <property type="molecule type" value="Genomic_DNA"/>
</dbReference>
<evidence type="ECO:0000313" key="15">
    <source>
        <dbReference type="EMBL" id="CAB5004889.1"/>
    </source>
</evidence>
<evidence type="ECO:0000313" key="14">
    <source>
        <dbReference type="EMBL" id="CAB4944730.1"/>
    </source>
</evidence>
<evidence type="ECO:0000256" key="2">
    <source>
        <dbReference type="ARBA" id="ARBA00002904"/>
    </source>
</evidence>
<evidence type="ECO:0000256" key="3">
    <source>
        <dbReference type="ARBA" id="ARBA00010718"/>
    </source>
</evidence>
<dbReference type="InterPro" id="IPR018338">
    <property type="entry name" value="Carbonic_anhydrase_a-class_CS"/>
</dbReference>
<evidence type="ECO:0000256" key="5">
    <source>
        <dbReference type="ARBA" id="ARBA00022723"/>
    </source>
</evidence>
<dbReference type="InterPro" id="IPR041891">
    <property type="entry name" value="Alpha_CA_prokaryot-like"/>
</dbReference>
<name>A0A6J6AC25_9ZZZZ</name>
<dbReference type="SMART" id="SM01057">
    <property type="entry name" value="Carb_anhydrase"/>
    <property type="match status" value="1"/>
</dbReference>
<accession>A0A6J6AC25</accession>
<evidence type="ECO:0000259" key="9">
    <source>
        <dbReference type="PROSITE" id="PS51144"/>
    </source>
</evidence>
<reference evidence="10" key="1">
    <citation type="submission" date="2020-05" db="EMBL/GenBank/DDBJ databases">
        <authorList>
            <person name="Chiriac C."/>
            <person name="Salcher M."/>
            <person name="Ghai R."/>
            <person name="Kavagutti S V."/>
        </authorList>
    </citation>
    <scope>NUCLEOTIDE SEQUENCE</scope>
</reference>
<dbReference type="EMBL" id="CAEZYF010000029">
    <property type="protein sequence ID" value="CAB4743684.1"/>
    <property type="molecule type" value="Genomic_DNA"/>
</dbReference>
<dbReference type="PROSITE" id="PS51257">
    <property type="entry name" value="PROKAR_LIPOPROTEIN"/>
    <property type="match status" value="1"/>
</dbReference>
<feature type="domain" description="Alpha-carbonic anhydrase" evidence="9">
    <location>
        <begin position="43"/>
        <end position="264"/>
    </location>
</feature>
<sequence length="267" mass="27750">MRYSVSLSFASAVVAAGLLVGACSDDSTSTASTAAPDSTTTLPHWTYEGEEGPAHWGELSEAYATCADGSAQTPINITSASTEALADPTFDYSAGTATVINNGHTIQANAPEGNTVTVDGVSSPLKQIHFHAPSEHTIDGTTYAAEVHFVHKTDAGEITVVGVLIEEGTTANAAWQPYIDAMGVAKGAEQAAEIDWAAMLPTSKMTYRYAGSLTTPPCSEGVSWMLMETPVQLSADQIAAIVAAYEGNARPVQSLNGRTVQMDSSEG</sequence>
<dbReference type="EC" id="4.2.1.1" evidence="4"/>
<dbReference type="InterPro" id="IPR023561">
    <property type="entry name" value="Carbonic_anhydrase_a-class"/>
</dbReference>
<comment type="catalytic activity">
    <reaction evidence="8">
        <text>hydrogencarbonate + H(+) = CO2 + H2O</text>
        <dbReference type="Rhea" id="RHEA:10748"/>
        <dbReference type="ChEBI" id="CHEBI:15377"/>
        <dbReference type="ChEBI" id="CHEBI:15378"/>
        <dbReference type="ChEBI" id="CHEBI:16526"/>
        <dbReference type="ChEBI" id="CHEBI:17544"/>
        <dbReference type="EC" id="4.2.1.1"/>
    </reaction>
</comment>
<evidence type="ECO:0000256" key="1">
    <source>
        <dbReference type="ARBA" id="ARBA00001947"/>
    </source>
</evidence>
<dbReference type="InterPro" id="IPR001148">
    <property type="entry name" value="CA_dom"/>
</dbReference>
<comment type="function">
    <text evidence="2">Reversible hydration of carbon dioxide.</text>
</comment>
<evidence type="ECO:0000313" key="11">
    <source>
        <dbReference type="EMBL" id="CAB4743684.1"/>
    </source>
</evidence>
<comment type="similarity">
    <text evidence="3">Belongs to the alpha-carbonic anhydrase family.</text>
</comment>
<organism evidence="10">
    <name type="scientific">freshwater metagenome</name>
    <dbReference type="NCBI Taxonomy" id="449393"/>
    <lineage>
        <taxon>unclassified sequences</taxon>
        <taxon>metagenomes</taxon>
        <taxon>ecological metagenomes</taxon>
    </lineage>
</organism>
<dbReference type="CDD" id="cd03124">
    <property type="entry name" value="alpha_CA_prokaryotic_like"/>
    <property type="match status" value="1"/>
</dbReference>
<dbReference type="EMBL" id="CAESGF010000044">
    <property type="protein sequence ID" value="CAB4365737.1"/>
    <property type="molecule type" value="Genomic_DNA"/>
</dbReference>
<evidence type="ECO:0000256" key="4">
    <source>
        <dbReference type="ARBA" id="ARBA00012925"/>
    </source>
</evidence>
<dbReference type="AlphaFoldDB" id="A0A6J6AC25"/>
<dbReference type="EMBL" id="CAFBMT010000015">
    <property type="protein sequence ID" value="CAB4944730.1"/>
    <property type="molecule type" value="Genomic_DNA"/>
</dbReference>
<dbReference type="PANTHER" id="PTHR18952:SF265">
    <property type="entry name" value="CARBONIC ANHYDRASE"/>
    <property type="match status" value="1"/>
</dbReference>
<dbReference type="PROSITE" id="PS51144">
    <property type="entry name" value="ALPHA_CA_2"/>
    <property type="match status" value="1"/>
</dbReference>
<evidence type="ECO:0000256" key="7">
    <source>
        <dbReference type="ARBA" id="ARBA00023239"/>
    </source>
</evidence>
<dbReference type="Gene3D" id="3.10.200.10">
    <property type="entry name" value="Alpha carbonic anhydrase"/>
    <property type="match status" value="1"/>
</dbReference>
<dbReference type="PANTHER" id="PTHR18952">
    <property type="entry name" value="CARBONIC ANHYDRASE"/>
    <property type="match status" value="1"/>
</dbReference>
<dbReference type="PROSITE" id="PS00162">
    <property type="entry name" value="ALPHA_CA_1"/>
    <property type="match status" value="1"/>
</dbReference>
<dbReference type="GO" id="GO:0004089">
    <property type="term" value="F:carbonate dehydratase activity"/>
    <property type="evidence" value="ECO:0007669"/>
    <property type="project" value="UniProtKB-EC"/>
</dbReference>
<evidence type="ECO:0000256" key="6">
    <source>
        <dbReference type="ARBA" id="ARBA00022833"/>
    </source>
</evidence>
<keyword evidence="5" id="KW-0479">Metal-binding</keyword>
<dbReference type="InterPro" id="IPR036398">
    <property type="entry name" value="CA_dom_sf"/>
</dbReference>
<dbReference type="EMBL" id="CAFAAV010000187">
    <property type="protein sequence ID" value="CAB4831055.1"/>
    <property type="molecule type" value="Genomic_DNA"/>
</dbReference>
<proteinExistence type="inferred from homology"/>
<evidence type="ECO:0000313" key="12">
    <source>
        <dbReference type="EMBL" id="CAB4831055.1"/>
    </source>
</evidence>
<evidence type="ECO:0000256" key="8">
    <source>
        <dbReference type="ARBA" id="ARBA00048348"/>
    </source>
</evidence>
<evidence type="ECO:0000313" key="10">
    <source>
        <dbReference type="EMBL" id="CAB4365737.1"/>
    </source>
</evidence>
<dbReference type="Pfam" id="PF00194">
    <property type="entry name" value="Carb_anhydrase"/>
    <property type="match status" value="1"/>
</dbReference>
<keyword evidence="6" id="KW-0862">Zinc</keyword>
<evidence type="ECO:0000313" key="13">
    <source>
        <dbReference type="EMBL" id="CAB4853758.1"/>
    </source>
</evidence>
<protein>
    <recommendedName>
        <fullName evidence="4">carbonic anhydrase</fullName>
        <ecNumber evidence="4">4.2.1.1</ecNumber>
    </recommendedName>
</protein>